<feature type="transmembrane region" description="Helical" evidence="1">
    <location>
        <begin position="21"/>
        <end position="43"/>
    </location>
</feature>
<gene>
    <name evidence="2" type="ORF">MCOR_34358</name>
</gene>
<accession>A0A6J8CYT3</accession>
<dbReference type="Proteomes" id="UP000507470">
    <property type="component" value="Unassembled WGS sequence"/>
</dbReference>
<protein>
    <submittedName>
        <fullName evidence="2">Uncharacterized protein</fullName>
    </submittedName>
</protein>
<proteinExistence type="predicted"/>
<dbReference type="AlphaFoldDB" id="A0A6J8CYT3"/>
<dbReference type="SUPFAM" id="SSF52540">
    <property type="entry name" value="P-loop containing nucleoside triphosphate hydrolases"/>
    <property type="match status" value="1"/>
</dbReference>
<dbReference type="OrthoDB" id="6133052at2759"/>
<evidence type="ECO:0000313" key="2">
    <source>
        <dbReference type="EMBL" id="CAC5400144.1"/>
    </source>
</evidence>
<name>A0A6J8CYT3_MYTCO</name>
<dbReference type="EMBL" id="CACVKT020006175">
    <property type="protein sequence ID" value="CAC5400144.1"/>
    <property type="molecule type" value="Genomic_DNA"/>
</dbReference>
<sequence>MKIFKPFNLYENVCLKNYNQRIYVVYCILFIVWMTIVCFGYELKCPDASQWRTRATLLCPDSSKYYCLDDAAKKLYIGNRSMKGVSENCTKVDVESPGKKIVIRGQFDAAYCDANRYQPIKYFTNVSGECLFQKSTCTGEGQIIHTNKNPVTDLTCKCDYTKGYTFITRPKNPCLCVPSVEDCSCYRKICNSSTIGLSQDYQCLPNISSVITQQCSIVEGSDKEDENIPSTPKVTGFIDKTQPNIKILNPEEKQTILESINKGEEIYPHIRLVIIGENGVGKTCLMRRLLKQSIEGVESTDGISIDVANCKIRIRDGKWIYKRMLL</sequence>
<keyword evidence="1" id="KW-1133">Transmembrane helix</keyword>
<organism evidence="2 3">
    <name type="scientific">Mytilus coruscus</name>
    <name type="common">Sea mussel</name>
    <dbReference type="NCBI Taxonomy" id="42192"/>
    <lineage>
        <taxon>Eukaryota</taxon>
        <taxon>Metazoa</taxon>
        <taxon>Spiralia</taxon>
        <taxon>Lophotrochozoa</taxon>
        <taxon>Mollusca</taxon>
        <taxon>Bivalvia</taxon>
        <taxon>Autobranchia</taxon>
        <taxon>Pteriomorphia</taxon>
        <taxon>Mytilida</taxon>
        <taxon>Mytiloidea</taxon>
        <taxon>Mytilidae</taxon>
        <taxon>Mytilinae</taxon>
        <taxon>Mytilus</taxon>
    </lineage>
</organism>
<keyword evidence="3" id="KW-1185">Reference proteome</keyword>
<dbReference type="InterPro" id="IPR027417">
    <property type="entry name" value="P-loop_NTPase"/>
</dbReference>
<keyword evidence="1" id="KW-0812">Transmembrane</keyword>
<evidence type="ECO:0000256" key="1">
    <source>
        <dbReference type="SAM" id="Phobius"/>
    </source>
</evidence>
<reference evidence="2 3" key="1">
    <citation type="submission" date="2020-06" db="EMBL/GenBank/DDBJ databases">
        <authorList>
            <person name="Li R."/>
            <person name="Bekaert M."/>
        </authorList>
    </citation>
    <scope>NUCLEOTIDE SEQUENCE [LARGE SCALE GENOMIC DNA]</scope>
    <source>
        <strain evidence="3">wild</strain>
    </source>
</reference>
<dbReference type="Gene3D" id="3.40.50.300">
    <property type="entry name" value="P-loop containing nucleotide triphosphate hydrolases"/>
    <property type="match status" value="1"/>
</dbReference>
<evidence type="ECO:0000313" key="3">
    <source>
        <dbReference type="Proteomes" id="UP000507470"/>
    </source>
</evidence>
<keyword evidence="1" id="KW-0472">Membrane</keyword>